<proteinExistence type="predicted"/>
<evidence type="ECO:0000313" key="2">
    <source>
        <dbReference type="EMBL" id="PVH63675.1"/>
    </source>
</evidence>
<feature type="transmembrane region" description="Helical" evidence="1">
    <location>
        <begin position="16"/>
        <end position="34"/>
    </location>
</feature>
<name>A0A2T8KNB5_9POAL</name>
<evidence type="ECO:0000256" key="1">
    <source>
        <dbReference type="SAM" id="Phobius"/>
    </source>
</evidence>
<dbReference type="Gramene" id="PVH63675">
    <property type="protein sequence ID" value="PVH63675"/>
    <property type="gene ID" value="PAHAL_2G083100"/>
</dbReference>
<dbReference type="Proteomes" id="UP000243499">
    <property type="component" value="Chromosome 2"/>
</dbReference>
<keyword evidence="1" id="KW-0812">Transmembrane</keyword>
<keyword evidence="1" id="KW-1133">Transmembrane helix</keyword>
<protein>
    <submittedName>
        <fullName evidence="2">Uncharacterized protein</fullName>
    </submittedName>
</protein>
<organism evidence="2">
    <name type="scientific">Panicum hallii</name>
    <dbReference type="NCBI Taxonomy" id="206008"/>
    <lineage>
        <taxon>Eukaryota</taxon>
        <taxon>Viridiplantae</taxon>
        <taxon>Streptophyta</taxon>
        <taxon>Embryophyta</taxon>
        <taxon>Tracheophyta</taxon>
        <taxon>Spermatophyta</taxon>
        <taxon>Magnoliopsida</taxon>
        <taxon>Liliopsida</taxon>
        <taxon>Poales</taxon>
        <taxon>Poaceae</taxon>
        <taxon>PACMAD clade</taxon>
        <taxon>Panicoideae</taxon>
        <taxon>Panicodae</taxon>
        <taxon>Paniceae</taxon>
        <taxon>Panicinae</taxon>
        <taxon>Panicum</taxon>
        <taxon>Panicum sect. Panicum</taxon>
    </lineage>
</organism>
<gene>
    <name evidence="2" type="ORF">PAHAL_2G083100</name>
</gene>
<sequence length="44" mass="4824">MLCACLTPCDHASSSHGILISLVVLDVSAFLLPPTSRRRVCQRR</sequence>
<reference evidence="2" key="1">
    <citation type="submission" date="2018-04" db="EMBL/GenBank/DDBJ databases">
        <title>WGS assembly of Panicum hallii.</title>
        <authorList>
            <person name="Lovell J."/>
            <person name="Jenkins J."/>
            <person name="Lowry D."/>
            <person name="Mamidi S."/>
            <person name="Sreedasyam A."/>
            <person name="Weng X."/>
            <person name="Barry K."/>
            <person name="Bonette J."/>
            <person name="Campitelli B."/>
            <person name="Daum C."/>
            <person name="Gordon S."/>
            <person name="Gould B."/>
            <person name="Lipzen A."/>
            <person name="Macqueen A."/>
            <person name="Palacio-Mejia J."/>
            <person name="Plott C."/>
            <person name="Shakirov E."/>
            <person name="Shu S."/>
            <person name="Yoshinaga Y."/>
            <person name="Zane M."/>
            <person name="Rokhsar D."/>
            <person name="Grimwood J."/>
            <person name="Schmutz J."/>
            <person name="Juenger T."/>
        </authorList>
    </citation>
    <scope>NUCLEOTIDE SEQUENCE [LARGE SCALE GENOMIC DNA]</scope>
    <source>
        <strain evidence="2">FIL2</strain>
    </source>
</reference>
<dbReference type="AlphaFoldDB" id="A0A2T8KNB5"/>
<dbReference type="EMBL" id="CM008047">
    <property type="protein sequence ID" value="PVH63675.1"/>
    <property type="molecule type" value="Genomic_DNA"/>
</dbReference>
<accession>A0A2T8KNB5</accession>
<keyword evidence="1" id="KW-0472">Membrane</keyword>